<dbReference type="AlphaFoldDB" id="A0A8J6I0X3"/>
<dbReference type="RefSeq" id="WP_181339108.1">
    <property type="nucleotide sequence ID" value="NZ_JAAKDE010000006.1"/>
</dbReference>
<reference evidence="1" key="1">
    <citation type="submission" date="2020-06" db="EMBL/GenBank/DDBJ databases">
        <title>Novel chitinolytic bacterium.</title>
        <authorList>
            <person name="Ungkulpasvich U."/>
            <person name="Kosugi A."/>
            <person name="Uke A."/>
        </authorList>
    </citation>
    <scope>NUCLEOTIDE SEQUENCE</scope>
    <source>
        <strain evidence="1">UUS1-1</strain>
    </source>
</reference>
<comment type="caution">
    <text evidence="1">The sequence shown here is derived from an EMBL/GenBank/DDBJ whole genome shotgun (WGS) entry which is preliminary data.</text>
</comment>
<gene>
    <name evidence="1" type="ORF">G5B42_03740</name>
</gene>
<evidence type="ECO:0000313" key="2">
    <source>
        <dbReference type="Proteomes" id="UP000657177"/>
    </source>
</evidence>
<keyword evidence="2" id="KW-1185">Reference proteome</keyword>
<accession>A0A8J6I0X3</accession>
<sequence length="166" mass="19314">MRMGRWRLVGILLLPAFFLLAEPLRTADCVLEFVIPERTEIALSVPVVDLGEPRRENGRLYYERINAVQVDYRCNIQTDWEVRISAEDFRDGTRTIPITRLQWRTEDGIYRDMPASGSYLVLARKRDHQPRAGVKHSKKISYRLELRGDEWGGTYSAPITYTLFVP</sequence>
<name>A0A8J6I0X3_9FIRM</name>
<evidence type="ECO:0000313" key="1">
    <source>
        <dbReference type="EMBL" id="MBA2132654.1"/>
    </source>
</evidence>
<dbReference type="EMBL" id="JAAKDE010000006">
    <property type="protein sequence ID" value="MBA2132654.1"/>
    <property type="molecule type" value="Genomic_DNA"/>
</dbReference>
<dbReference type="Proteomes" id="UP000657177">
    <property type="component" value="Unassembled WGS sequence"/>
</dbReference>
<organism evidence="1 2">
    <name type="scientific">Capillibacterium thermochitinicola</name>
    <dbReference type="NCBI Taxonomy" id="2699427"/>
    <lineage>
        <taxon>Bacteria</taxon>
        <taxon>Bacillati</taxon>
        <taxon>Bacillota</taxon>
        <taxon>Capillibacterium</taxon>
    </lineage>
</organism>
<proteinExistence type="predicted"/>
<protein>
    <submittedName>
        <fullName evidence="1">Uncharacterized protein</fullName>
    </submittedName>
</protein>